<protein>
    <submittedName>
        <fullName evidence="1">Uncharacterized protein</fullName>
    </submittedName>
</protein>
<dbReference type="Proteomes" id="UP001259832">
    <property type="component" value="Unassembled WGS sequence"/>
</dbReference>
<comment type="caution">
    <text evidence="1">The sequence shown here is derived from an EMBL/GenBank/DDBJ whole genome shotgun (WGS) entry which is preliminary data.</text>
</comment>
<sequence>MEKRRHKVCNTPFAYVTEDASANACEVNFVDPYQRIVDTRAYLDANILLIRALSTIPTRPAFQNALAQAMDLLRLLPADTSAGIRYIIPTFQLLLGQYQDAYDFIKW</sequence>
<reference evidence="1" key="1">
    <citation type="submission" date="2023-08" db="EMBL/GenBank/DDBJ databases">
        <title>Reference Genome Resource for the Citrus Pathogen Phytophthora citrophthora.</title>
        <authorList>
            <person name="Moller H."/>
            <person name="Coetzee B."/>
            <person name="Rose L.J."/>
            <person name="Van Niekerk J.M."/>
        </authorList>
    </citation>
    <scope>NUCLEOTIDE SEQUENCE</scope>
    <source>
        <strain evidence="1">STE-U-9442</strain>
    </source>
</reference>
<proteinExistence type="predicted"/>
<evidence type="ECO:0000313" key="1">
    <source>
        <dbReference type="EMBL" id="KAK1944112.1"/>
    </source>
</evidence>
<accession>A0AAD9GSZ9</accession>
<organism evidence="1 2">
    <name type="scientific">Phytophthora citrophthora</name>
    <dbReference type="NCBI Taxonomy" id="4793"/>
    <lineage>
        <taxon>Eukaryota</taxon>
        <taxon>Sar</taxon>
        <taxon>Stramenopiles</taxon>
        <taxon>Oomycota</taxon>
        <taxon>Peronosporomycetes</taxon>
        <taxon>Peronosporales</taxon>
        <taxon>Peronosporaceae</taxon>
        <taxon>Phytophthora</taxon>
    </lineage>
</organism>
<gene>
    <name evidence="1" type="ORF">P3T76_004024</name>
</gene>
<dbReference type="AlphaFoldDB" id="A0AAD9GSZ9"/>
<keyword evidence="2" id="KW-1185">Reference proteome</keyword>
<name>A0AAD9GSZ9_9STRA</name>
<evidence type="ECO:0000313" key="2">
    <source>
        <dbReference type="Proteomes" id="UP001259832"/>
    </source>
</evidence>
<dbReference type="EMBL" id="JASMQC010000006">
    <property type="protein sequence ID" value="KAK1944112.1"/>
    <property type="molecule type" value="Genomic_DNA"/>
</dbReference>